<feature type="transmembrane region" description="Helical" evidence="10">
    <location>
        <begin position="41"/>
        <end position="63"/>
    </location>
</feature>
<comment type="subcellular location">
    <subcellularLocation>
        <location evidence="1">Endomembrane system</location>
        <topology evidence="1">Multi-pass membrane protein</topology>
    </subcellularLocation>
</comment>
<protein>
    <submittedName>
        <fullName evidence="12">V-type proton ATPase subunit e 2</fullName>
    </submittedName>
</protein>
<keyword evidence="8 10" id="KW-0472">Membrane</keyword>
<evidence type="ECO:0000256" key="10">
    <source>
        <dbReference type="SAM" id="Phobius"/>
    </source>
</evidence>
<dbReference type="GO" id="GO:0012505">
    <property type="term" value="C:endomembrane system"/>
    <property type="evidence" value="ECO:0007669"/>
    <property type="project" value="UniProtKB-SubCell"/>
</dbReference>
<sequence length="125" mass="13980">MSAGTQIGTGQAPRSRTRGGNLSELNIRPAGKANSPEMDKYVAFSVVTMFWLLVAIIGFVVSYRYEERGIIRCCVILTAVCCYLAWLVTFLMQLNPLVGPRASQKIIYGIMTYWPNSFVHDQKDP</sequence>
<evidence type="ECO:0000256" key="2">
    <source>
        <dbReference type="ARBA" id="ARBA00008328"/>
    </source>
</evidence>
<dbReference type="PANTHER" id="PTHR12263">
    <property type="entry name" value="VACUOLAR ATP SYNTHASE SUBUNIT H"/>
    <property type="match status" value="1"/>
</dbReference>
<keyword evidence="6 10" id="KW-1133">Transmembrane helix</keyword>
<organism evidence="11 12">
    <name type="scientific">Drosophila suzukii</name>
    <name type="common">Spotted-wing drosophila fruit fly</name>
    <dbReference type="NCBI Taxonomy" id="28584"/>
    <lineage>
        <taxon>Eukaryota</taxon>
        <taxon>Metazoa</taxon>
        <taxon>Ecdysozoa</taxon>
        <taxon>Arthropoda</taxon>
        <taxon>Hexapoda</taxon>
        <taxon>Insecta</taxon>
        <taxon>Pterygota</taxon>
        <taxon>Neoptera</taxon>
        <taxon>Endopterygota</taxon>
        <taxon>Diptera</taxon>
        <taxon>Brachycera</taxon>
        <taxon>Muscomorpha</taxon>
        <taxon>Ephydroidea</taxon>
        <taxon>Drosophilidae</taxon>
        <taxon>Drosophila</taxon>
        <taxon>Sophophora</taxon>
    </lineage>
</organism>
<keyword evidence="11" id="KW-1185">Reference proteome</keyword>
<evidence type="ECO:0000313" key="11">
    <source>
        <dbReference type="Proteomes" id="UP001652628"/>
    </source>
</evidence>
<proteinExistence type="inferred from homology"/>
<evidence type="ECO:0000256" key="8">
    <source>
        <dbReference type="ARBA" id="ARBA00023136"/>
    </source>
</evidence>
<dbReference type="Proteomes" id="UP001652628">
    <property type="component" value="Chromosome 3"/>
</dbReference>
<evidence type="ECO:0000256" key="3">
    <source>
        <dbReference type="ARBA" id="ARBA00022448"/>
    </source>
</evidence>
<evidence type="ECO:0000256" key="1">
    <source>
        <dbReference type="ARBA" id="ARBA00004127"/>
    </source>
</evidence>
<dbReference type="RefSeq" id="XP_016943568.2">
    <property type="nucleotide sequence ID" value="XM_017088079.4"/>
</dbReference>
<feature type="compositionally biased region" description="Polar residues" evidence="9">
    <location>
        <begin position="1"/>
        <end position="24"/>
    </location>
</feature>
<dbReference type="PANTHER" id="PTHR12263:SF0">
    <property type="entry name" value="V-TYPE PROTON ATPASE SUBUNIT"/>
    <property type="match status" value="1"/>
</dbReference>
<dbReference type="GeneID" id="108019996"/>
<dbReference type="Pfam" id="PF05493">
    <property type="entry name" value="ATP_synt_H"/>
    <property type="match status" value="1"/>
</dbReference>
<dbReference type="CTD" id="42041"/>
<feature type="region of interest" description="Disordered" evidence="9">
    <location>
        <begin position="1"/>
        <end position="35"/>
    </location>
</feature>
<comment type="similarity">
    <text evidence="2">Belongs to the V-ATPase e1/e2 subunit family.</text>
</comment>
<dbReference type="GO" id="GO:0033181">
    <property type="term" value="C:plasma membrane proton-transporting V-type ATPase complex"/>
    <property type="evidence" value="ECO:0007669"/>
    <property type="project" value="TreeGrafter"/>
</dbReference>
<feature type="transmembrane region" description="Helical" evidence="10">
    <location>
        <begin position="70"/>
        <end position="92"/>
    </location>
</feature>
<evidence type="ECO:0000256" key="4">
    <source>
        <dbReference type="ARBA" id="ARBA00022692"/>
    </source>
</evidence>
<evidence type="ECO:0000256" key="5">
    <source>
        <dbReference type="ARBA" id="ARBA00022781"/>
    </source>
</evidence>
<dbReference type="GO" id="GO:0046961">
    <property type="term" value="F:proton-transporting ATPase activity, rotational mechanism"/>
    <property type="evidence" value="ECO:0007669"/>
    <property type="project" value="InterPro"/>
</dbReference>
<reference evidence="12" key="1">
    <citation type="submission" date="2025-08" db="UniProtKB">
        <authorList>
            <consortium name="RefSeq"/>
        </authorList>
    </citation>
    <scope>IDENTIFICATION</scope>
</reference>
<keyword evidence="3" id="KW-0813">Transport</keyword>
<keyword evidence="7" id="KW-0406">Ion transport</keyword>
<accession>A0AB39ZV35</accession>
<evidence type="ECO:0000313" key="12">
    <source>
        <dbReference type="RefSeq" id="XP_016943568.2"/>
    </source>
</evidence>
<name>A0AB39ZV35_DROSZ</name>
<evidence type="ECO:0000256" key="6">
    <source>
        <dbReference type="ARBA" id="ARBA00022989"/>
    </source>
</evidence>
<keyword evidence="5" id="KW-0375">Hydrogen ion transport</keyword>
<dbReference type="InterPro" id="IPR008389">
    <property type="entry name" value="ATPase_V0-cplx_e1/e2_su"/>
</dbReference>
<keyword evidence="4 10" id="KW-0812">Transmembrane</keyword>
<evidence type="ECO:0000256" key="7">
    <source>
        <dbReference type="ARBA" id="ARBA00023065"/>
    </source>
</evidence>
<evidence type="ECO:0000256" key="9">
    <source>
        <dbReference type="SAM" id="MobiDB-lite"/>
    </source>
</evidence>
<gene>
    <name evidence="12" type="primary">VhaM9.7-d</name>
</gene>
<dbReference type="GO" id="GO:0033179">
    <property type="term" value="C:proton-transporting V-type ATPase, V0 domain"/>
    <property type="evidence" value="ECO:0007669"/>
    <property type="project" value="InterPro"/>
</dbReference>
<dbReference type="AlphaFoldDB" id="A0AB39ZV35"/>